<organism evidence="1 2">
    <name type="scientific">Segatella maculosa OT 289</name>
    <dbReference type="NCBI Taxonomy" id="999422"/>
    <lineage>
        <taxon>Bacteria</taxon>
        <taxon>Pseudomonadati</taxon>
        <taxon>Bacteroidota</taxon>
        <taxon>Bacteroidia</taxon>
        <taxon>Bacteroidales</taxon>
        <taxon>Prevotellaceae</taxon>
        <taxon>Segatella</taxon>
    </lineage>
</organism>
<name>H1HMK8_9BACT</name>
<dbReference type="EMBL" id="AGEK01000027">
    <property type="protein sequence ID" value="EHO70195.1"/>
    <property type="molecule type" value="Genomic_DNA"/>
</dbReference>
<protein>
    <submittedName>
        <fullName evidence="1">Uncharacterized protein</fullName>
    </submittedName>
</protein>
<reference evidence="1 2" key="1">
    <citation type="submission" date="2011-12" db="EMBL/GenBank/DDBJ databases">
        <title>The Genome Sequence of Prevotella maculosa OT 289.</title>
        <authorList>
            <consortium name="The Broad Institute Genome Sequencing Platform"/>
            <person name="Earl A."/>
            <person name="Ward D."/>
            <person name="Feldgarden M."/>
            <person name="Gevers D."/>
            <person name="Izard J."/>
            <person name="Blanton J.M."/>
            <person name="Mathney J."/>
            <person name="Tanner A.C."/>
            <person name="Dewhirst F.E."/>
            <person name="Young S.K."/>
            <person name="Zeng Q."/>
            <person name="Gargeya S."/>
            <person name="Fitzgerald M."/>
            <person name="Haas B."/>
            <person name="Abouelleil A."/>
            <person name="Alvarado L."/>
            <person name="Arachchi H.M."/>
            <person name="Berlin A."/>
            <person name="Chapman S.B."/>
            <person name="Gearin G."/>
            <person name="Goldberg J."/>
            <person name="Griggs A."/>
            <person name="Gujja S."/>
            <person name="Hansen M."/>
            <person name="Heiman D."/>
            <person name="Howarth C."/>
            <person name="Larimer J."/>
            <person name="Lui A."/>
            <person name="MacDonald P.J.P."/>
            <person name="McCowen C."/>
            <person name="Montmayeur A."/>
            <person name="Murphy C."/>
            <person name="Neiman D."/>
            <person name="Pearson M."/>
            <person name="Priest M."/>
            <person name="Roberts A."/>
            <person name="Saif S."/>
            <person name="Shea T."/>
            <person name="Sisk P."/>
            <person name="Stolte C."/>
            <person name="Sykes S."/>
            <person name="Wortman J."/>
            <person name="Nusbaum C."/>
            <person name="Birren B."/>
        </authorList>
    </citation>
    <scope>NUCLEOTIDE SEQUENCE [LARGE SCALE GENOMIC DNA]</scope>
    <source>
        <strain evidence="1 2">OT 289</strain>
    </source>
</reference>
<sequence>MIMKTKQSIYLLAVVVMMLLVTGCSPDAFSLGGKDLSSDDLVEGIAYEIKHDVSNPNIVIVKSLLPSGYAVIMDTPQGRYQSSEVTLKIPFSGTYKIRMGAETRGGFVWGPYATFTVKDFFAGFVNDPLWTKISGGVGHSKRWKLDIDANTVTKHTDLWAGPLGFWGVDDNWNSVMLGQKIAGDSWNWTPDIAGNGWVMRPMDYGYMEFDLKDGAHVTVHNAETGKTMRGTYMLDTENHTITFSDAQLLHNSGHDGVVTNWSASLSLFGLDDDRLQIAALRDNSSEKPCRLCYNFVSQEYWDNWKPNPGTGTADVQPKLIEGWKNLIENPTNREITYKLAKDDQGAAFDYCNLDGTPKGLTFTAASGIEDAKLVIYYGTNAESRTYTYTAPDGSQVKGTYTLSNEGVITFSKGLGNTALAANFNMSANADNSLRILSVSTDAYSGALKDLWLGKSCVDDQGQRFQYQGYHWVAQTKGAADVKRYTGKLYIFDSGFNAMSSAPTFITTDGNYTFTLKGKQTDAYGVYLDVPKLYKDHHNCDVKIVSIKVDGRSVPFDDTAINRGTADNDHSTARRYLVNPWGDTKDDKQYYNFSDAVVITVKVKLDCGTNVMEP</sequence>
<dbReference type="RefSeq" id="WP_008565363.1">
    <property type="nucleotide sequence ID" value="NZ_JH594503.1"/>
</dbReference>
<evidence type="ECO:0000313" key="1">
    <source>
        <dbReference type="EMBL" id="EHO70195.1"/>
    </source>
</evidence>
<dbReference type="PROSITE" id="PS51257">
    <property type="entry name" value="PROKAR_LIPOPROTEIN"/>
    <property type="match status" value="1"/>
</dbReference>
<dbReference type="Proteomes" id="UP000003167">
    <property type="component" value="Unassembled WGS sequence"/>
</dbReference>
<gene>
    <name evidence="1" type="ORF">HMPREF9944_01402</name>
</gene>
<dbReference type="AlphaFoldDB" id="H1HMK8"/>
<dbReference type="STRING" id="999422.HMPREF9944_01402"/>
<dbReference type="OrthoDB" id="646668at2"/>
<dbReference type="HOGENOM" id="CLU_444699_0_0_10"/>
<comment type="caution">
    <text evidence="1">The sequence shown here is derived from an EMBL/GenBank/DDBJ whole genome shotgun (WGS) entry which is preliminary data.</text>
</comment>
<keyword evidence="2" id="KW-1185">Reference proteome</keyword>
<dbReference type="PATRIC" id="fig|999422.3.peg.1457"/>
<evidence type="ECO:0000313" key="2">
    <source>
        <dbReference type="Proteomes" id="UP000003167"/>
    </source>
</evidence>
<accession>H1HMK8</accession>
<proteinExistence type="predicted"/>